<dbReference type="EMBL" id="LAZR01001729">
    <property type="protein sequence ID" value="KKN40041.1"/>
    <property type="molecule type" value="Genomic_DNA"/>
</dbReference>
<proteinExistence type="predicted"/>
<dbReference type="InterPro" id="IPR004045">
    <property type="entry name" value="Glutathione_S-Trfase_N"/>
</dbReference>
<sequence>MLSRSVFEVEEFMMQHVAGQNQGKITLYALSTCGWCERTKKFLDNLGVEYSYVYVDLLQSDQRQSMVNEVRRWNPRCSFPTVVINDEVCVVGYNEQKIKKAIGI</sequence>
<evidence type="ECO:0000313" key="2">
    <source>
        <dbReference type="EMBL" id="KKN40041.1"/>
    </source>
</evidence>
<dbReference type="SUPFAM" id="SSF52833">
    <property type="entry name" value="Thioredoxin-like"/>
    <property type="match status" value="1"/>
</dbReference>
<dbReference type="PANTHER" id="PTHR34386">
    <property type="entry name" value="GLUTAREDOXIN"/>
    <property type="match status" value="1"/>
</dbReference>
<dbReference type="CDD" id="cd02976">
    <property type="entry name" value="NrdH"/>
    <property type="match status" value="1"/>
</dbReference>
<name>A0A0F9SSL6_9ZZZZ</name>
<organism evidence="2">
    <name type="scientific">marine sediment metagenome</name>
    <dbReference type="NCBI Taxonomy" id="412755"/>
    <lineage>
        <taxon>unclassified sequences</taxon>
        <taxon>metagenomes</taxon>
        <taxon>ecological metagenomes</taxon>
    </lineage>
</organism>
<gene>
    <name evidence="2" type="ORF">LCGC14_0737350</name>
</gene>
<comment type="caution">
    <text evidence="2">The sequence shown here is derived from an EMBL/GenBank/DDBJ whole genome shotgun (WGS) entry which is preliminary data.</text>
</comment>
<dbReference type="InterPro" id="IPR036249">
    <property type="entry name" value="Thioredoxin-like_sf"/>
</dbReference>
<dbReference type="Pfam" id="PF00462">
    <property type="entry name" value="Glutaredoxin"/>
    <property type="match status" value="1"/>
</dbReference>
<dbReference type="AlphaFoldDB" id="A0A0F9SSL6"/>
<dbReference type="Gene3D" id="3.40.30.10">
    <property type="entry name" value="Glutaredoxin"/>
    <property type="match status" value="1"/>
</dbReference>
<protein>
    <recommendedName>
        <fullName evidence="1">GST N-terminal domain-containing protein</fullName>
    </recommendedName>
</protein>
<dbReference type="PROSITE" id="PS50404">
    <property type="entry name" value="GST_NTER"/>
    <property type="match status" value="1"/>
</dbReference>
<feature type="domain" description="GST N-terminal" evidence="1">
    <location>
        <begin position="23"/>
        <end position="104"/>
    </location>
</feature>
<accession>A0A0F9SSL6</accession>
<dbReference type="InterPro" id="IPR002109">
    <property type="entry name" value="Glutaredoxin"/>
</dbReference>
<dbReference type="GO" id="GO:0045454">
    <property type="term" value="P:cell redox homeostasis"/>
    <property type="evidence" value="ECO:0007669"/>
    <property type="project" value="TreeGrafter"/>
</dbReference>
<reference evidence="2" key="1">
    <citation type="journal article" date="2015" name="Nature">
        <title>Complex archaea that bridge the gap between prokaryotes and eukaryotes.</title>
        <authorList>
            <person name="Spang A."/>
            <person name="Saw J.H."/>
            <person name="Jorgensen S.L."/>
            <person name="Zaremba-Niedzwiedzka K."/>
            <person name="Martijn J."/>
            <person name="Lind A.E."/>
            <person name="van Eijk R."/>
            <person name="Schleper C."/>
            <person name="Guy L."/>
            <person name="Ettema T.J."/>
        </authorList>
    </citation>
    <scope>NUCLEOTIDE SEQUENCE</scope>
</reference>
<dbReference type="InterPro" id="IPR051548">
    <property type="entry name" value="Grx-like_ET"/>
</dbReference>
<evidence type="ECO:0000259" key="1">
    <source>
        <dbReference type="PROSITE" id="PS50404"/>
    </source>
</evidence>
<dbReference type="GO" id="GO:0009055">
    <property type="term" value="F:electron transfer activity"/>
    <property type="evidence" value="ECO:0007669"/>
    <property type="project" value="TreeGrafter"/>
</dbReference>
<dbReference type="PANTHER" id="PTHR34386:SF1">
    <property type="entry name" value="GLUTAREDOXIN-LIKE PROTEIN NRDH"/>
    <property type="match status" value="1"/>
</dbReference>
<dbReference type="PROSITE" id="PS51354">
    <property type="entry name" value="GLUTAREDOXIN_2"/>
    <property type="match status" value="1"/>
</dbReference>